<feature type="signal peptide" evidence="1">
    <location>
        <begin position="1"/>
        <end position="24"/>
    </location>
</feature>
<dbReference type="RefSeq" id="WP_086597299.1">
    <property type="nucleotide sequence ID" value="NZ_MTSE01000042.1"/>
</dbReference>
<gene>
    <name evidence="2" type="ORF">BXP70_27390</name>
</gene>
<dbReference type="EMBL" id="MTSE01000042">
    <property type="protein sequence ID" value="OUJ68824.1"/>
    <property type="molecule type" value="Genomic_DNA"/>
</dbReference>
<name>A0A243W5S7_9BACT</name>
<dbReference type="Proteomes" id="UP000194873">
    <property type="component" value="Unassembled WGS sequence"/>
</dbReference>
<reference evidence="2 3" key="1">
    <citation type="submission" date="2017-01" db="EMBL/GenBank/DDBJ databases">
        <title>A new Hymenobacter.</title>
        <authorList>
            <person name="Liang Y."/>
            <person name="Feng F."/>
        </authorList>
    </citation>
    <scope>NUCLEOTIDE SEQUENCE [LARGE SCALE GENOMIC DNA]</scope>
    <source>
        <strain evidence="2">MIMBbqt21</strain>
    </source>
</reference>
<keyword evidence="1" id="KW-0732">Signal</keyword>
<comment type="caution">
    <text evidence="2">The sequence shown here is derived from an EMBL/GenBank/DDBJ whole genome shotgun (WGS) entry which is preliminary data.</text>
</comment>
<sequence>MKSTILIVGALSACHMALARQAGAEVISYDEARERGIVGETEPKQVLPLTMPVKPVYDEVDLNNLGFGRHYTSRKQQFRGYTSSRRRYK</sequence>
<evidence type="ECO:0000256" key="1">
    <source>
        <dbReference type="SAM" id="SignalP"/>
    </source>
</evidence>
<keyword evidence="3" id="KW-1185">Reference proteome</keyword>
<proteinExistence type="predicted"/>
<evidence type="ECO:0000313" key="3">
    <source>
        <dbReference type="Proteomes" id="UP000194873"/>
    </source>
</evidence>
<dbReference type="AlphaFoldDB" id="A0A243W5S7"/>
<organism evidence="2 3">
    <name type="scientific">Hymenobacter crusticola</name>
    <dbReference type="NCBI Taxonomy" id="1770526"/>
    <lineage>
        <taxon>Bacteria</taxon>
        <taxon>Pseudomonadati</taxon>
        <taxon>Bacteroidota</taxon>
        <taxon>Cytophagia</taxon>
        <taxon>Cytophagales</taxon>
        <taxon>Hymenobacteraceae</taxon>
        <taxon>Hymenobacter</taxon>
    </lineage>
</organism>
<evidence type="ECO:0000313" key="2">
    <source>
        <dbReference type="EMBL" id="OUJ68824.1"/>
    </source>
</evidence>
<protein>
    <submittedName>
        <fullName evidence="2">Uncharacterized protein</fullName>
    </submittedName>
</protein>
<feature type="chain" id="PRO_5011236479" evidence="1">
    <location>
        <begin position="25"/>
        <end position="89"/>
    </location>
</feature>
<accession>A0A243W5S7</accession>